<dbReference type="SMART" id="SM00360">
    <property type="entry name" value="RRM"/>
    <property type="match status" value="1"/>
</dbReference>
<proteinExistence type="predicted"/>
<accession>A0ABU6SEM3</accession>
<gene>
    <name evidence="4" type="ORF">PIB30_036305</name>
</gene>
<feature type="domain" description="RRM" evidence="3">
    <location>
        <begin position="64"/>
        <end position="142"/>
    </location>
</feature>
<dbReference type="InterPro" id="IPR000504">
    <property type="entry name" value="RRM_dom"/>
</dbReference>
<comment type="caution">
    <text evidence="4">The sequence shown here is derived from an EMBL/GenBank/DDBJ whole genome shotgun (WGS) entry which is preliminary data.</text>
</comment>
<evidence type="ECO:0000256" key="2">
    <source>
        <dbReference type="PROSITE-ProRule" id="PRU00176"/>
    </source>
</evidence>
<keyword evidence="1 2" id="KW-0694">RNA-binding</keyword>
<dbReference type="SUPFAM" id="SSF54928">
    <property type="entry name" value="RNA-binding domain, RBD"/>
    <property type="match status" value="1"/>
</dbReference>
<name>A0ABU6SEM3_9FABA</name>
<protein>
    <recommendedName>
        <fullName evidence="3">RRM domain-containing protein</fullName>
    </recommendedName>
</protein>
<organism evidence="4 5">
    <name type="scientific">Stylosanthes scabra</name>
    <dbReference type="NCBI Taxonomy" id="79078"/>
    <lineage>
        <taxon>Eukaryota</taxon>
        <taxon>Viridiplantae</taxon>
        <taxon>Streptophyta</taxon>
        <taxon>Embryophyta</taxon>
        <taxon>Tracheophyta</taxon>
        <taxon>Spermatophyta</taxon>
        <taxon>Magnoliopsida</taxon>
        <taxon>eudicotyledons</taxon>
        <taxon>Gunneridae</taxon>
        <taxon>Pentapetalae</taxon>
        <taxon>rosids</taxon>
        <taxon>fabids</taxon>
        <taxon>Fabales</taxon>
        <taxon>Fabaceae</taxon>
        <taxon>Papilionoideae</taxon>
        <taxon>50 kb inversion clade</taxon>
        <taxon>dalbergioids sensu lato</taxon>
        <taxon>Dalbergieae</taxon>
        <taxon>Pterocarpus clade</taxon>
        <taxon>Stylosanthes</taxon>
    </lineage>
</organism>
<dbReference type="PANTHER" id="PTHR21245">
    <property type="entry name" value="HETEROGENEOUS NUCLEAR RIBONUCLEOPROTEIN"/>
    <property type="match status" value="1"/>
</dbReference>
<evidence type="ECO:0000313" key="4">
    <source>
        <dbReference type="EMBL" id="MED6134353.1"/>
    </source>
</evidence>
<dbReference type="Proteomes" id="UP001341840">
    <property type="component" value="Unassembled WGS sequence"/>
</dbReference>
<dbReference type="InterPro" id="IPR012677">
    <property type="entry name" value="Nucleotide-bd_a/b_plait_sf"/>
</dbReference>
<dbReference type="PROSITE" id="PS50102">
    <property type="entry name" value="RRM"/>
    <property type="match status" value="1"/>
</dbReference>
<dbReference type="InterPro" id="IPR035979">
    <property type="entry name" value="RBD_domain_sf"/>
</dbReference>
<evidence type="ECO:0000313" key="5">
    <source>
        <dbReference type="Proteomes" id="UP001341840"/>
    </source>
</evidence>
<evidence type="ECO:0000259" key="3">
    <source>
        <dbReference type="PROSITE" id="PS50102"/>
    </source>
</evidence>
<reference evidence="4 5" key="1">
    <citation type="journal article" date="2023" name="Plants (Basel)">
        <title>Bridging the Gap: Combining Genomics and Transcriptomics Approaches to Understand Stylosanthes scabra, an Orphan Legume from the Brazilian Caatinga.</title>
        <authorList>
            <person name="Ferreira-Neto J.R.C."/>
            <person name="da Silva M.D."/>
            <person name="Binneck E."/>
            <person name="de Melo N.F."/>
            <person name="da Silva R.H."/>
            <person name="de Melo A.L.T.M."/>
            <person name="Pandolfi V."/>
            <person name="Bustamante F.O."/>
            <person name="Brasileiro-Vidal A.C."/>
            <person name="Benko-Iseppon A.M."/>
        </authorList>
    </citation>
    <scope>NUCLEOTIDE SEQUENCE [LARGE SCALE GENOMIC DNA]</scope>
    <source>
        <tissue evidence="4">Leaves</tissue>
    </source>
</reference>
<dbReference type="EMBL" id="JASCZI010060592">
    <property type="protein sequence ID" value="MED6134353.1"/>
    <property type="molecule type" value="Genomic_DNA"/>
</dbReference>
<keyword evidence="5" id="KW-1185">Reference proteome</keyword>
<dbReference type="CDD" id="cd00590">
    <property type="entry name" value="RRM_SF"/>
    <property type="match status" value="1"/>
</dbReference>
<evidence type="ECO:0000256" key="1">
    <source>
        <dbReference type="ARBA" id="ARBA00022884"/>
    </source>
</evidence>
<sequence>MWETVLLAEEERVRGTVGCRRTWLGSAANQMEFERYEEWNVWRRQKNTREWTTNKYRRLEATSCSVFVDKLPIDVSKKELFHLFKWSGWINDIYLDRKVKEGKTYLFAFVRFTTKDGALKAIAEMDNINLRGNKLSVKEAYYRGDYGYRMGDHAELTSTTGRVVKKVNEREFDPAEELVINIRCEDTMEDNRVLVSEEILDE</sequence>
<dbReference type="Pfam" id="PF00076">
    <property type="entry name" value="RRM_1"/>
    <property type="match status" value="1"/>
</dbReference>
<dbReference type="Gene3D" id="3.30.70.330">
    <property type="match status" value="1"/>
</dbReference>